<reference evidence="1" key="1">
    <citation type="journal article" date="2025" name="Int. J. Syst. Evol. Microbiol.">
        <title>Streptomyces citrinus sp. nov., with yellow diffusible pigment.</title>
        <authorList>
            <person name="He Y."/>
            <person name="Yang E."/>
            <person name="Xu J."/>
            <person name="Sun Y."/>
            <person name="Sun L."/>
        </authorList>
    </citation>
    <scope>NUCLEOTIDE SEQUENCE</scope>
    <source>
        <strain evidence="1">Q6</strain>
    </source>
</reference>
<sequence length="323" mass="34902">MTATAIRAEALYAFYGTHPAVNGLELAVPEGSTFGFLGPNGAGKTTTISMLTTLLKPTAGRAEVAGFDVATQPAEVRRRIGIVFQESTLDQELTATENLRFQADLCGLPRHESRTAIAAMLDLMELSERSRVPVRQFSTGLRRRLEIARGLLGAPRVLFLDEPTTGLDAQTRAAVWDHLDRLRREQGITLFFTTHQLEEAEHCDEVAIVDRGKVITQGTPAELKSVIGSDLVMLSTEDDVRAVDTLAERFGLAAELTPDGILLRVANGAALVPRLCTDLGLTVRSVSIAPPTLDDVFLHHTGSEIRESTANAHTLGTLGEGLR</sequence>
<evidence type="ECO:0000313" key="2">
    <source>
        <dbReference type="Proteomes" id="UP001432251"/>
    </source>
</evidence>
<name>A0ACD5AA20_9ACTN</name>
<protein>
    <submittedName>
        <fullName evidence="1">ATP-binding cassette domain-containing protein</fullName>
    </submittedName>
</protein>
<keyword evidence="1" id="KW-0067">ATP-binding</keyword>
<evidence type="ECO:0000313" key="1">
    <source>
        <dbReference type="EMBL" id="WWQ63974.1"/>
    </source>
</evidence>
<proteinExistence type="predicted"/>
<dbReference type="Proteomes" id="UP001432251">
    <property type="component" value="Chromosome"/>
</dbReference>
<keyword evidence="1" id="KW-0547">Nucleotide-binding</keyword>
<accession>A0ACD5AA20</accession>
<dbReference type="EMBL" id="CP146022">
    <property type="protein sequence ID" value="WWQ63974.1"/>
    <property type="molecule type" value="Genomic_DNA"/>
</dbReference>
<gene>
    <name evidence="1" type="ORF">V2W30_11865</name>
</gene>
<keyword evidence="2" id="KW-1185">Reference proteome</keyword>
<organism evidence="1 2">
    <name type="scientific">Streptomyces citrinus</name>
    <dbReference type="NCBI Taxonomy" id="3118173"/>
    <lineage>
        <taxon>Bacteria</taxon>
        <taxon>Bacillati</taxon>
        <taxon>Actinomycetota</taxon>
        <taxon>Actinomycetes</taxon>
        <taxon>Kitasatosporales</taxon>
        <taxon>Streptomycetaceae</taxon>
        <taxon>Streptomyces</taxon>
    </lineage>
</organism>